<evidence type="ECO:0000256" key="2">
    <source>
        <dbReference type="ARBA" id="ARBA00008164"/>
    </source>
</evidence>
<dbReference type="Gene3D" id="3.30.479.30">
    <property type="entry name" value="Band 7 domain"/>
    <property type="match status" value="1"/>
</dbReference>
<dbReference type="InterPro" id="IPR001107">
    <property type="entry name" value="Band_7"/>
</dbReference>
<dbReference type="SUPFAM" id="SSF117892">
    <property type="entry name" value="Band 7/SPFH domain"/>
    <property type="match status" value="1"/>
</dbReference>
<dbReference type="AlphaFoldDB" id="A0A5B9WBN8"/>
<keyword evidence="4" id="KW-0378">Hydrolase</keyword>
<evidence type="ECO:0000313" key="5">
    <source>
        <dbReference type="Proteomes" id="UP000324233"/>
    </source>
</evidence>
<dbReference type="KEGG" id="agv:OJF2_60220"/>
<evidence type="ECO:0000259" key="3">
    <source>
        <dbReference type="SMART" id="SM00244"/>
    </source>
</evidence>
<dbReference type="Proteomes" id="UP000324233">
    <property type="component" value="Chromosome"/>
</dbReference>
<dbReference type="PANTHER" id="PTHR10264">
    <property type="entry name" value="BAND 7 PROTEIN-RELATED"/>
    <property type="match status" value="1"/>
</dbReference>
<dbReference type="InterPro" id="IPR043202">
    <property type="entry name" value="Band-7_stomatin-like"/>
</dbReference>
<dbReference type="OrthoDB" id="9779595at2"/>
<comment type="subcellular location">
    <subcellularLocation>
        <location evidence="1">Membrane</location>
        <topology evidence="1">Single-pass membrane protein</topology>
    </subcellularLocation>
</comment>
<keyword evidence="4" id="KW-0645">Protease</keyword>
<sequence length="308" mass="32676">MSGRRKVAIGLVGFGSLIVAAMATGVRAVKPGERVVVRRFGRVVRPGWGPGIHVGLPLGLDRFESVRTDEVRRVSVGTGPSASVAVPDPAAGEFLTGDLNLAHAQAVVQYRVARPEEWLARAQDPERLLRSRAESALARALARRGIDPILRDDRPAISREVAGALGRAAIEVGVEVLGVSLTEARPPAEVAEDFLAADSAQSRRDGRVTEATTLAGTTATRARAEADAVVERARSSAERRQVAARAEAGRFLAMLEAARLDRPLTIRRLYLDAMAEFLPRAGRKVIVPADGSVDLGILGDTAGASVPR</sequence>
<evidence type="ECO:0000256" key="1">
    <source>
        <dbReference type="ARBA" id="ARBA00004167"/>
    </source>
</evidence>
<proteinExistence type="inferred from homology"/>
<evidence type="ECO:0000313" key="4">
    <source>
        <dbReference type="EMBL" id="QEH37431.1"/>
    </source>
</evidence>
<dbReference type="GO" id="GO:0008233">
    <property type="term" value="F:peptidase activity"/>
    <property type="evidence" value="ECO:0007669"/>
    <property type="project" value="UniProtKB-KW"/>
</dbReference>
<protein>
    <submittedName>
        <fullName evidence="4">Modulator of FtsH protease HflK</fullName>
    </submittedName>
</protein>
<dbReference type="GO" id="GO:0005886">
    <property type="term" value="C:plasma membrane"/>
    <property type="evidence" value="ECO:0007669"/>
    <property type="project" value="InterPro"/>
</dbReference>
<reference evidence="4 5" key="1">
    <citation type="submission" date="2019-08" db="EMBL/GenBank/DDBJ databases">
        <title>Deep-cultivation of Planctomycetes and their phenomic and genomic characterization uncovers novel biology.</title>
        <authorList>
            <person name="Wiegand S."/>
            <person name="Jogler M."/>
            <person name="Boedeker C."/>
            <person name="Pinto D."/>
            <person name="Vollmers J."/>
            <person name="Rivas-Marin E."/>
            <person name="Kohn T."/>
            <person name="Peeters S.H."/>
            <person name="Heuer A."/>
            <person name="Rast P."/>
            <person name="Oberbeckmann S."/>
            <person name="Bunk B."/>
            <person name="Jeske O."/>
            <person name="Meyerdierks A."/>
            <person name="Storesund J.E."/>
            <person name="Kallscheuer N."/>
            <person name="Luecker S."/>
            <person name="Lage O.M."/>
            <person name="Pohl T."/>
            <person name="Merkel B.J."/>
            <person name="Hornburger P."/>
            <person name="Mueller R.-W."/>
            <person name="Bruemmer F."/>
            <person name="Labrenz M."/>
            <person name="Spormann A.M."/>
            <person name="Op den Camp H."/>
            <person name="Overmann J."/>
            <person name="Amann R."/>
            <person name="Jetten M.S.M."/>
            <person name="Mascher T."/>
            <person name="Medema M.H."/>
            <person name="Devos D.P."/>
            <person name="Kaster A.-K."/>
            <person name="Ovreas L."/>
            <person name="Rohde M."/>
            <person name="Galperin M.Y."/>
            <person name="Jogler C."/>
        </authorList>
    </citation>
    <scope>NUCLEOTIDE SEQUENCE [LARGE SCALE GENOMIC DNA]</scope>
    <source>
        <strain evidence="4 5">OJF2</strain>
    </source>
</reference>
<dbReference type="EMBL" id="CP042997">
    <property type="protein sequence ID" value="QEH37431.1"/>
    <property type="molecule type" value="Genomic_DNA"/>
</dbReference>
<keyword evidence="5" id="KW-1185">Reference proteome</keyword>
<dbReference type="GO" id="GO:0006508">
    <property type="term" value="P:proteolysis"/>
    <property type="evidence" value="ECO:0007669"/>
    <property type="project" value="UniProtKB-KW"/>
</dbReference>
<comment type="similarity">
    <text evidence="2">Belongs to the band 7/mec-2 family.</text>
</comment>
<gene>
    <name evidence="4" type="primary">hflK_2</name>
    <name evidence="4" type="ORF">OJF2_60220</name>
</gene>
<dbReference type="InterPro" id="IPR036013">
    <property type="entry name" value="Band_7/SPFH_dom_sf"/>
</dbReference>
<accession>A0A5B9WBN8</accession>
<organism evidence="4 5">
    <name type="scientific">Aquisphaera giovannonii</name>
    <dbReference type="NCBI Taxonomy" id="406548"/>
    <lineage>
        <taxon>Bacteria</taxon>
        <taxon>Pseudomonadati</taxon>
        <taxon>Planctomycetota</taxon>
        <taxon>Planctomycetia</taxon>
        <taxon>Isosphaerales</taxon>
        <taxon>Isosphaeraceae</taxon>
        <taxon>Aquisphaera</taxon>
    </lineage>
</organism>
<dbReference type="PANTHER" id="PTHR10264:SF19">
    <property type="entry name" value="AT06885P-RELATED"/>
    <property type="match status" value="1"/>
</dbReference>
<dbReference type="RefSeq" id="WP_148596989.1">
    <property type="nucleotide sequence ID" value="NZ_CP042997.1"/>
</dbReference>
<dbReference type="Pfam" id="PF01145">
    <property type="entry name" value="Band_7"/>
    <property type="match status" value="1"/>
</dbReference>
<feature type="domain" description="Band 7" evidence="3">
    <location>
        <begin position="24"/>
        <end position="198"/>
    </location>
</feature>
<name>A0A5B9WBN8_9BACT</name>
<dbReference type="SMART" id="SM00244">
    <property type="entry name" value="PHB"/>
    <property type="match status" value="1"/>
</dbReference>